<keyword evidence="3" id="KW-0964">Secreted</keyword>
<comment type="subcellular location">
    <subcellularLocation>
        <location evidence="1">Secreted</location>
    </subcellularLocation>
</comment>
<dbReference type="InterPro" id="IPR002241">
    <property type="entry name" value="Glyco_hydro_27"/>
</dbReference>
<dbReference type="InterPro" id="IPR000111">
    <property type="entry name" value="Glyco_hydro_27/36_CS"/>
</dbReference>
<keyword evidence="6 11" id="KW-1015">Disulfide bond</keyword>
<dbReference type="PANTHER" id="PTHR11452">
    <property type="entry name" value="ALPHA-GALACTOSIDASE/ALPHA-N-ACETYLGALACTOSAMINIDASE"/>
    <property type="match status" value="1"/>
</dbReference>
<feature type="domain" description="Alpha galactosidase C-terminal" evidence="13">
    <location>
        <begin position="318"/>
        <end position="390"/>
    </location>
</feature>
<keyword evidence="4 12" id="KW-0732">Signal</keyword>
<dbReference type="EMBL" id="JACHEK010000004">
    <property type="protein sequence ID" value="MBB6144229.1"/>
    <property type="molecule type" value="Genomic_DNA"/>
</dbReference>
<dbReference type="Pfam" id="PF16499">
    <property type="entry name" value="Melibiase_2"/>
    <property type="match status" value="1"/>
</dbReference>
<dbReference type="InterPro" id="IPR041233">
    <property type="entry name" value="Melibiase_C"/>
</dbReference>
<dbReference type="PROSITE" id="PS00512">
    <property type="entry name" value="ALPHA_GALACTOSIDASE"/>
    <property type="match status" value="1"/>
</dbReference>
<keyword evidence="5 11" id="KW-0378">Hydrolase</keyword>
<feature type="chain" id="PRO_5032741858" description="Alpha-galactosidase" evidence="12">
    <location>
        <begin position="25"/>
        <end position="430"/>
    </location>
</feature>
<dbReference type="GO" id="GO:0005576">
    <property type="term" value="C:extracellular region"/>
    <property type="evidence" value="ECO:0007669"/>
    <property type="project" value="UniProtKB-SubCell"/>
</dbReference>
<dbReference type="InterPro" id="IPR013780">
    <property type="entry name" value="Glyco_hydro_b"/>
</dbReference>
<evidence type="ECO:0000256" key="6">
    <source>
        <dbReference type="ARBA" id="ARBA00023157"/>
    </source>
</evidence>
<keyword evidence="7" id="KW-0325">Glycoprotein</keyword>
<dbReference type="GO" id="GO:0000272">
    <property type="term" value="P:polysaccharide catabolic process"/>
    <property type="evidence" value="ECO:0007669"/>
    <property type="project" value="UniProtKB-KW"/>
</dbReference>
<comment type="caution">
    <text evidence="14">The sequence shown here is derived from an EMBL/GenBank/DDBJ whole genome shotgun (WGS) entry which is preliminary data.</text>
</comment>
<evidence type="ECO:0000256" key="1">
    <source>
        <dbReference type="ARBA" id="ARBA00004613"/>
    </source>
</evidence>
<dbReference type="CDD" id="cd14792">
    <property type="entry name" value="GH27"/>
    <property type="match status" value="1"/>
</dbReference>
<reference evidence="14 15" key="1">
    <citation type="submission" date="2020-08" db="EMBL/GenBank/DDBJ databases">
        <title>Genomic Encyclopedia of Type Strains, Phase IV (KMG-IV): sequencing the most valuable type-strain genomes for metagenomic binning, comparative biology and taxonomic classification.</title>
        <authorList>
            <person name="Goeker M."/>
        </authorList>
    </citation>
    <scope>NUCLEOTIDE SEQUENCE [LARGE SCALE GENOMIC DNA]</scope>
    <source>
        <strain evidence="14 15">DSM 103733</strain>
    </source>
</reference>
<evidence type="ECO:0000256" key="5">
    <source>
        <dbReference type="ARBA" id="ARBA00022801"/>
    </source>
</evidence>
<dbReference type="EC" id="3.2.1.22" evidence="11"/>
<proteinExistence type="inferred from homology"/>
<comment type="catalytic activity">
    <reaction evidence="11">
        <text>Hydrolysis of terminal, non-reducing alpha-D-galactose residues in alpha-D-galactosides, including galactose oligosaccharides, galactomannans and galactolipids.</text>
        <dbReference type="EC" id="3.2.1.22"/>
    </reaction>
</comment>
<dbReference type="InterPro" id="IPR013785">
    <property type="entry name" value="Aldolase_TIM"/>
</dbReference>
<evidence type="ECO:0000256" key="11">
    <source>
        <dbReference type="RuleBase" id="RU361168"/>
    </source>
</evidence>
<evidence type="ECO:0000256" key="9">
    <source>
        <dbReference type="ARBA" id="ARBA00023295"/>
    </source>
</evidence>
<dbReference type="FunFam" id="2.60.40.1180:FF:000008">
    <property type="entry name" value="Alpha-galactosidase"/>
    <property type="match status" value="1"/>
</dbReference>
<evidence type="ECO:0000313" key="14">
    <source>
        <dbReference type="EMBL" id="MBB6144229.1"/>
    </source>
</evidence>
<dbReference type="InterPro" id="IPR017853">
    <property type="entry name" value="GH"/>
</dbReference>
<evidence type="ECO:0000256" key="7">
    <source>
        <dbReference type="ARBA" id="ARBA00023180"/>
    </source>
</evidence>
<dbReference type="FunFam" id="3.20.20.70:FF:000197">
    <property type="entry name" value="Alpha-galactosidase"/>
    <property type="match status" value="1"/>
</dbReference>
<keyword evidence="15" id="KW-1185">Reference proteome</keyword>
<evidence type="ECO:0000256" key="3">
    <source>
        <dbReference type="ARBA" id="ARBA00022525"/>
    </source>
</evidence>
<evidence type="ECO:0000256" key="12">
    <source>
        <dbReference type="SAM" id="SignalP"/>
    </source>
</evidence>
<dbReference type="AlphaFoldDB" id="A0A841JWX9"/>
<evidence type="ECO:0000256" key="8">
    <source>
        <dbReference type="ARBA" id="ARBA00023277"/>
    </source>
</evidence>
<keyword evidence="9 11" id="KW-0326">Glycosidase</keyword>
<evidence type="ECO:0000256" key="10">
    <source>
        <dbReference type="ARBA" id="ARBA00023326"/>
    </source>
</evidence>
<dbReference type="PANTHER" id="PTHR11452:SF75">
    <property type="entry name" value="ALPHA-GALACTOSIDASE MEL1"/>
    <property type="match status" value="1"/>
</dbReference>
<dbReference type="Gene3D" id="3.20.20.70">
    <property type="entry name" value="Aldolase class I"/>
    <property type="match status" value="1"/>
</dbReference>
<dbReference type="RefSeq" id="WP_082125418.1">
    <property type="nucleotide sequence ID" value="NZ_JACHEK010000004.1"/>
</dbReference>
<dbReference type="PRINTS" id="PR00740">
    <property type="entry name" value="GLHYDRLASE27"/>
</dbReference>
<keyword evidence="10" id="KW-0624">Polysaccharide degradation</keyword>
<evidence type="ECO:0000256" key="2">
    <source>
        <dbReference type="ARBA" id="ARBA00009743"/>
    </source>
</evidence>
<keyword evidence="8" id="KW-0119">Carbohydrate metabolism</keyword>
<dbReference type="Pfam" id="PF17801">
    <property type="entry name" value="Melibiase_C"/>
    <property type="match status" value="1"/>
</dbReference>
<evidence type="ECO:0000313" key="15">
    <source>
        <dbReference type="Proteomes" id="UP000538666"/>
    </source>
</evidence>
<protein>
    <recommendedName>
        <fullName evidence="11">Alpha-galactosidase</fullName>
        <ecNumber evidence="11">3.2.1.22</ecNumber>
    </recommendedName>
    <alternativeName>
        <fullName evidence="11">Melibiase</fullName>
    </alternativeName>
</protein>
<dbReference type="OrthoDB" id="9807519at2"/>
<comment type="similarity">
    <text evidence="2 11">Belongs to the glycosyl hydrolase 27 family.</text>
</comment>
<dbReference type="Proteomes" id="UP000538666">
    <property type="component" value="Unassembled WGS sequence"/>
</dbReference>
<evidence type="ECO:0000259" key="13">
    <source>
        <dbReference type="Pfam" id="PF17801"/>
    </source>
</evidence>
<dbReference type="SUPFAM" id="SSF51011">
    <property type="entry name" value="Glycosyl hydrolase domain"/>
    <property type="match status" value="1"/>
</dbReference>
<dbReference type="Gene3D" id="2.60.40.1180">
    <property type="entry name" value="Golgi alpha-mannosidase II"/>
    <property type="match status" value="1"/>
</dbReference>
<name>A0A841JWX9_9BACT</name>
<dbReference type="SUPFAM" id="SSF51445">
    <property type="entry name" value="(Trans)glycosidases"/>
    <property type="match status" value="1"/>
</dbReference>
<sequence length="430" mass="47043">MARKFSRVLPLLFVTAYFSLSALAQGTSPTPPMGWNSWNHFAEKVTDADVRASADALVSSGMRDAGYVYVNIDDTWQGKRDASGVIHPNSKFPDMKALADYVHSKGLKLGIYSSPGPTTCARYEGSYGHEVQDAKTYAGWGIDFLKYDLCGFRDVMRKEAGNDKQKAFAMQKAAYLKMRDALVAAGRPIVYSLCQYGWNDVWEWGPEVGGNLWRTTGDINDTYSRMVEIGFSQVGLSKFAGPGHWNDPDMLEVGNGGMSEDEYRQHMTLWVILAAPLLAGNDLSKMTPATLAILTNKEVIAVDQDSLGKQGDRAWAKGYSEIWTKPLSGGATAIGLFNRDKEPASITLNLREIGLSDTAKLRDLWKGSDVEVSGGKYTVTVPGHGAVLLKTSAESMRAGQDCDRPMSEHLGLPCRNNGLATGQLQQFNVQ</sequence>
<organism evidence="14 15">
    <name type="scientific">Silvibacterium bohemicum</name>
    <dbReference type="NCBI Taxonomy" id="1577686"/>
    <lineage>
        <taxon>Bacteria</taxon>
        <taxon>Pseudomonadati</taxon>
        <taxon>Acidobacteriota</taxon>
        <taxon>Terriglobia</taxon>
        <taxon>Terriglobales</taxon>
        <taxon>Acidobacteriaceae</taxon>
        <taxon>Silvibacterium</taxon>
    </lineage>
</organism>
<feature type="signal peptide" evidence="12">
    <location>
        <begin position="1"/>
        <end position="24"/>
    </location>
</feature>
<dbReference type="GO" id="GO:0004557">
    <property type="term" value="F:alpha-galactosidase activity"/>
    <property type="evidence" value="ECO:0007669"/>
    <property type="project" value="UniProtKB-EC"/>
</dbReference>
<evidence type="ECO:0000256" key="4">
    <source>
        <dbReference type="ARBA" id="ARBA00022729"/>
    </source>
</evidence>
<gene>
    <name evidence="14" type="ORF">HNQ77_002181</name>
</gene>
<accession>A0A841JWX9</accession>